<evidence type="ECO:0000256" key="4">
    <source>
        <dbReference type="ARBA" id="ARBA00022982"/>
    </source>
</evidence>
<keyword evidence="2" id="KW-0349">Heme</keyword>
<dbReference type="Gene3D" id="3.90.10.10">
    <property type="entry name" value="Cytochrome C3"/>
    <property type="match status" value="1"/>
</dbReference>
<name>A0A0F9IT55_9ZZZZ</name>
<dbReference type="GO" id="GO:0046872">
    <property type="term" value="F:metal ion binding"/>
    <property type="evidence" value="ECO:0007669"/>
    <property type="project" value="UniProtKB-KW"/>
</dbReference>
<dbReference type="SUPFAM" id="SSF48695">
    <property type="entry name" value="Multiheme cytochromes"/>
    <property type="match status" value="1"/>
</dbReference>
<dbReference type="GO" id="GO:0020037">
    <property type="term" value="F:heme binding"/>
    <property type="evidence" value="ECO:0007669"/>
    <property type="project" value="InterPro"/>
</dbReference>
<protein>
    <recommendedName>
        <fullName evidence="6">Class III cytochrome C domain-containing protein</fullName>
    </recommendedName>
</protein>
<proteinExistence type="predicted"/>
<accession>A0A0F9IT55</accession>
<dbReference type="InterPro" id="IPR020942">
    <property type="entry name" value="Cyt_c_III_dom"/>
</dbReference>
<dbReference type="InterPro" id="IPR002322">
    <property type="entry name" value="Cyt_c_III"/>
</dbReference>
<evidence type="ECO:0000259" key="6">
    <source>
        <dbReference type="Pfam" id="PF02085"/>
    </source>
</evidence>
<evidence type="ECO:0000256" key="5">
    <source>
        <dbReference type="ARBA" id="ARBA00023004"/>
    </source>
</evidence>
<dbReference type="InterPro" id="IPR036280">
    <property type="entry name" value="Multihaem_cyt_sf"/>
</dbReference>
<dbReference type="CDD" id="cd08168">
    <property type="entry name" value="Cytochrom_C3"/>
    <property type="match status" value="1"/>
</dbReference>
<gene>
    <name evidence="7" type="ORF">LCGC14_1540780</name>
</gene>
<keyword evidence="1" id="KW-0813">Transport</keyword>
<organism evidence="7">
    <name type="scientific">marine sediment metagenome</name>
    <dbReference type="NCBI Taxonomy" id="412755"/>
    <lineage>
        <taxon>unclassified sequences</taxon>
        <taxon>metagenomes</taxon>
        <taxon>ecological metagenomes</taxon>
    </lineage>
</organism>
<keyword evidence="4" id="KW-0249">Electron transport</keyword>
<keyword evidence="5" id="KW-0408">Iron</keyword>
<reference evidence="7" key="1">
    <citation type="journal article" date="2015" name="Nature">
        <title>Complex archaea that bridge the gap between prokaryotes and eukaryotes.</title>
        <authorList>
            <person name="Spang A."/>
            <person name="Saw J.H."/>
            <person name="Jorgensen S.L."/>
            <person name="Zaremba-Niedzwiedzka K."/>
            <person name="Martijn J."/>
            <person name="Lind A.E."/>
            <person name="van Eijk R."/>
            <person name="Schleper C."/>
            <person name="Guy L."/>
            <person name="Ettema T.J."/>
        </authorList>
    </citation>
    <scope>NUCLEOTIDE SEQUENCE</scope>
</reference>
<dbReference type="GO" id="GO:0009055">
    <property type="term" value="F:electron transfer activity"/>
    <property type="evidence" value="ECO:0007669"/>
    <property type="project" value="InterPro"/>
</dbReference>
<feature type="domain" description="Class III cytochrome C" evidence="6">
    <location>
        <begin position="37"/>
        <end position="122"/>
    </location>
</feature>
<dbReference type="AlphaFoldDB" id="A0A0F9IT55"/>
<comment type="caution">
    <text evidence="7">The sequence shown here is derived from an EMBL/GenBank/DDBJ whole genome shotgun (WGS) entry which is preliminary data.</text>
</comment>
<dbReference type="PRINTS" id="PR00609">
    <property type="entry name" value="CYTOCHROMEC3"/>
</dbReference>
<evidence type="ECO:0000256" key="3">
    <source>
        <dbReference type="ARBA" id="ARBA00022723"/>
    </source>
</evidence>
<sequence>MKYLLYAICLIVFFLGFFPAAAQDDIMMLEVLKSDALRRPPVRFPHLTHEEKISCQRCHHDYDEFGVIEEAEELTCTPCHQIKASDNLFSLIKAFHLQCKGCHERATAKGYKRGPVMCGQCHQRQS</sequence>
<evidence type="ECO:0000256" key="2">
    <source>
        <dbReference type="ARBA" id="ARBA00022617"/>
    </source>
</evidence>
<keyword evidence="3" id="KW-0479">Metal-binding</keyword>
<evidence type="ECO:0000313" key="7">
    <source>
        <dbReference type="EMBL" id="KKM60544.1"/>
    </source>
</evidence>
<evidence type="ECO:0000256" key="1">
    <source>
        <dbReference type="ARBA" id="ARBA00022448"/>
    </source>
</evidence>
<dbReference type="EMBL" id="LAZR01011659">
    <property type="protein sequence ID" value="KKM60544.1"/>
    <property type="molecule type" value="Genomic_DNA"/>
</dbReference>
<dbReference type="Pfam" id="PF02085">
    <property type="entry name" value="Cytochrom_CIII"/>
    <property type="match status" value="1"/>
</dbReference>